<dbReference type="InterPro" id="IPR009688">
    <property type="entry name" value="FAM210A/B-like_dom"/>
</dbReference>
<organism evidence="3 4">
    <name type="scientific">Fistulifera solaris</name>
    <name type="common">Oleaginous diatom</name>
    <dbReference type="NCBI Taxonomy" id="1519565"/>
    <lineage>
        <taxon>Eukaryota</taxon>
        <taxon>Sar</taxon>
        <taxon>Stramenopiles</taxon>
        <taxon>Ochrophyta</taxon>
        <taxon>Bacillariophyta</taxon>
        <taxon>Bacillariophyceae</taxon>
        <taxon>Bacillariophycidae</taxon>
        <taxon>Naviculales</taxon>
        <taxon>Naviculaceae</taxon>
        <taxon>Fistulifera</taxon>
    </lineage>
</organism>
<dbReference type="OrthoDB" id="426386at2759"/>
<reference evidence="3 4" key="1">
    <citation type="journal article" date="2015" name="Plant Cell">
        <title>Oil accumulation by the oleaginous diatom Fistulifera solaris as revealed by the genome and transcriptome.</title>
        <authorList>
            <person name="Tanaka T."/>
            <person name="Maeda Y."/>
            <person name="Veluchamy A."/>
            <person name="Tanaka M."/>
            <person name="Abida H."/>
            <person name="Marechal E."/>
            <person name="Bowler C."/>
            <person name="Muto M."/>
            <person name="Sunaga Y."/>
            <person name="Tanaka M."/>
            <person name="Yoshino T."/>
            <person name="Taniguchi T."/>
            <person name="Fukuda Y."/>
            <person name="Nemoto M."/>
            <person name="Matsumoto M."/>
            <person name="Wong P.S."/>
            <person name="Aburatani S."/>
            <person name="Fujibuchi W."/>
        </authorList>
    </citation>
    <scope>NUCLEOTIDE SEQUENCE [LARGE SCALE GENOMIC DNA]</scope>
    <source>
        <strain evidence="3 4">JPCC DA0580</strain>
    </source>
</reference>
<feature type="transmembrane region" description="Helical" evidence="1">
    <location>
        <begin position="112"/>
        <end position="132"/>
    </location>
</feature>
<accession>A0A1Z5J5M8</accession>
<dbReference type="PANTHER" id="PTHR21377">
    <property type="entry name" value="PROTEIN FAM210B, MITOCHONDRIAL"/>
    <property type="match status" value="1"/>
</dbReference>
<comment type="caution">
    <text evidence="3">The sequence shown here is derived from an EMBL/GenBank/DDBJ whole genome shotgun (WGS) entry which is preliminary data.</text>
</comment>
<dbReference type="AlphaFoldDB" id="A0A1Z5J5M8"/>
<gene>
    <name evidence="3" type="ORF">FisN_17Lh287</name>
</gene>
<sequence length="241" mass="27601">MLSVASRNLTSHSRRSRLLRKKLPLRILSAHSESYVLPRREEKEQSHLPQPIRILQQRCFSATTKEGTRAERFRERAEEMRDNASERWHELREDPKKGALAFGAMMKKYGPVFIGTYLSVYVTTLALLFGGIETGVLDPVVLFQWIGSDSGSVSASTTYDLVMEFMKNHAVTKPAVPYLEKYPSMANFAVAWITVKFTEPVRLPVALFLTPRVARMVGYRPKEIVEEKIQQEKEKIKQTVN</sequence>
<protein>
    <recommendedName>
        <fullName evidence="2">DUF1279 domain-containing protein</fullName>
    </recommendedName>
</protein>
<dbReference type="PANTHER" id="PTHR21377:SF18">
    <property type="entry name" value="DUF1279 DOMAIN-CONTAINING PROTEIN"/>
    <property type="match status" value="1"/>
</dbReference>
<keyword evidence="1" id="KW-0472">Membrane</keyword>
<dbReference type="InterPro" id="IPR045866">
    <property type="entry name" value="FAM210A/B-like"/>
</dbReference>
<dbReference type="EMBL" id="BDSP01000003">
    <property type="protein sequence ID" value="GAX09246.1"/>
    <property type="molecule type" value="Genomic_DNA"/>
</dbReference>
<evidence type="ECO:0000313" key="3">
    <source>
        <dbReference type="EMBL" id="GAX09246.1"/>
    </source>
</evidence>
<dbReference type="Pfam" id="PF06916">
    <property type="entry name" value="FAM210A-B_dom"/>
    <property type="match status" value="1"/>
</dbReference>
<dbReference type="GO" id="GO:0005739">
    <property type="term" value="C:mitochondrion"/>
    <property type="evidence" value="ECO:0007669"/>
    <property type="project" value="TreeGrafter"/>
</dbReference>
<dbReference type="InParanoid" id="A0A1Z5J5M8"/>
<keyword evidence="1" id="KW-1133">Transmembrane helix</keyword>
<feature type="domain" description="DUF1279" evidence="2">
    <location>
        <begin position="104"/>
        <end position="211"/>
    </location>
</feature>
<keyword evidence="4" id="KW-1185">Reference proteome</keyword>
<evidence type="ECO:0000259" key="2">
    <source>
        <dbReference type="Pfam" id="PF06916"/>
    </source>
</evidence>
<name>A0A1Z5J5M8_FISSO</name>
<proteinExistence type="predicted"/>
<dbReference type="Proteomes" id="UP000198406">
    <property type="component" value="Unassembled WGS sequence"/>
</dbReference>
<keyword evidence="1" id="KW-0812">Transmembrane</keyword>
<evidence type="ECO:0000313" key="4">
    <source>
        <dbReference type="Proteomes" id="UP000198406"/>
    </source>
</evidence>
<evidence type="ECO:0000256" key="1">
    <source>
        <dbReference type="SAM" id="Phobius"/>
    </source>
</evidence>